<reference evidence="2" key="3">
    <citation type="submission" date="2015-04" db="UniProtKB">
        <authorList>
            <consortium name="EnsemblPlants"/>
        </authorList>
    </citation>
    <scope>IDENTIFICATION</scope>
    <source>
        <strain evidence="2">cv. Jemalong A17</strain>
    </source>
</reference>
<dbReference type="AlphaFoldDB" id="A0A072U9X2"/>
<protein>
    <submittedName>
        <fullName evidence="1 2">Uncharacterized protein</fullName>
    </submittedName>
</protein>
<keyword evidence="3" id="KW-1185">Reference proteome</keyword>
<proteinExistence type="predicted"/>
<dbReference type="Proteomes" id="UP000002051">
    <property type="component" value="Chromosome 6"/>
</dbReference>
<accession>A0A072U9X2</accession>
<organism evidence="1 3">
    <name type="scientific">Medicago truncatula</name>
    <name type="common">Barrel medic</name>
    <name type="synonym">Medicago tribuloides</name>
    <dbReference type="NCBI Taxonomy" id="3880"/>
    <lineage>
        <taxon>Eukaryota</taxon>
        <taxon>Viridiplantae</taxon>
        <taxon>Streptophyta</taxon>
        <taxon>Embryophyta</taxon>
        <taxon>Tracheophyta</taxon>
        <taxon>Spermatophyta</taxon>
        <taxon>Magnoliopsida</taxon>
        <taxon>eudicotyledons</taxon>
        <taxon>Gunneridae</taxon>
        <taxon>Pentapetalae</taxon>
        <taxon>rosids</taxon>
        <taxon>fabids</taxon>
        <taxon>Fabales</taxon>
        <taxon>Fabaceae</taxon>
        <taxon>Papilionoideae</taxon>
        <taxon>50 kb inversion clade</taxon>
        <taxon>NPAAA clade</taxon>
        <taxon>Hologalegina</taxon>
        <taxon>IRL clade</taxon>
        <taxon>Trifolieae</taxon>
        <taxon>Medicago</taxon>
    </lineage>
</organism>
<evidence type="ECO:0000313" key="1">
    <source>
        <dbReference type="EMBL" id="KEH26422.1"/>
    </source>
</evidence>
<dbReference type="EMBL" id="CM001222">
    <property type="protein sequence ID" value="KEH26422.1"/>
    <property type="molecule type" value="Genomic_DNA"/>
</dbReference>
<name>A0A072U9X2_MEDTR</name>
<reference evidence="1 3" key="2">
    <citation type="journal article" date="2014" name="BMC Genomics">
        <title>An improved genome release (version Mt4.0) for the model legume Medicago truncatula.</title>
        <authorList>
            <person name="Tang H."/>
            <person name="Krishnakumar V."/>
            <person name="Bidwell S."/>
            <person name="Rosen B."/>
            <person name="Chan A."/>
            <person name="Zhou S."/>
            <person name="Gentzbittel L."/>
            <person name="Childs K.L."/>
            <person name="Yandell M."/>
            <person name="Gundlach H."/>
            <person name="Mayer K.F."/>
            <person name="Schwartz D.C."/>
            <person name="Town C.D."/>
        </authorList>
    </citation>
    <scope>GENOME REANNOTATION</scope>
    <source>
        <strain evidence="1">A17</strain>
        <strain evidence="2 3">cv. Jemalong A17</strain>
    </source>
</reference>
<evidence type="ECO:0000313" key="3">
    <source>
        <dbReference type="Proteomes" id="UP000002051"/>
    </source>
</evidence>
<gene>
    <name evidence="1" type="ordered locus">MTR_6g055940</name>
</gene>
<dbReference type="HOGENOM" id="CLU_2430448_0_0_1"/>
<sequence length="91" mass="10104">MTRVSAVLGQKLGYDNVELKEDLLYACGTNRGHQAPIAISINILPGHQALIAIERKLHRVEHKAPGHQAPNNEMLMHGLKILNILEQQPLI</sequence>
<evidence type="ECO:0000313" key="2">
    <source>
        <dbReference type="EnsemblPlants" id="KEH26422"/>
    </source>
</evidence>
<reference evidence="1 3" key="1">
    <citation type="journal article" date="2011" name="Nature">
        <title>The Medicago genome provides insight into the evolution of rhizobial symbioses.</title>
        <authorList>
            <person name="Young N.D."/>
            <person name="Debelle F."/>
            <person name="Oldroyd G.E."/>
            <person name="Geurts R."/>
            <person name="Cannon S.B."/>
            <person name="Udvardi M.K."/>
            <person name="Benedito V.A."/>
            <person name="Mayer K.F."/>
            <person name="Gouzy J."/>
            <person name="Schoof H."/>
            <person name="Van de Peer Y."/>
            <person name="Proost S."/>
            <person name="Cook D.R."/>
            <person name="Meyers B.C."/>
            <person name="Spannagl M."/>
            <person name="Cheung F."/>
            <person name="De Mita S."/>
            <person name="Krishnakumar V."/>
            <person name="Gundlach H."/>
            <person name="Zhou S."/>
            <person name="Mudge J."/>
            <person name="Bharti A.K."/>
            <person name="Murray J.D."/>
            <person name="Naoumkina M.A."/>
            <person name="Rosen B."/>
            <person name="Silverstein K.A."/>
            <person name="Tang H."/>
            <person name="Rombauts S."/>
            <person name="Zhao P.X."/>
            <person name="Zhou P."/>
            <person name="Barbe V."/>
            <person name="Bardou P."/>
            <person name="Bechner M."/>
            <person name="Bellec A."/>
            <person name="Berger A."/>
            <person name="Berges H."/>
            <person name="Bidwell S."/>
            <person name="Bisseling T."/>
            <person name="Choisne N."/>
            <person name="Couloux A."/>
            <person name="Denny R."/>
            <person name="Deshpande S."/>
            <person name="Dai X."/>
            <person name="Doyle J.J."/>
            <person name="Dudez A.M."/>
            <person name="Farmer A.D."/>
            <person name="Fouteau S."/>
            <person name="Franken C."/>
            <person name="Gibelin C."/>
            <person name="Gish J."/>
            <person name="Goldstein S."/>
            <person name="Gonzalez A.J."/>
            <person name="Green P.J."/>
            <person name="Hallab A."/>
            <person name="Hartog M."/>
            <person name="Hua A."/>
            <person name="Humphray S.J."/>
            <person name="Jeong D.H."/>
            <person name="Jing Y."/>
            <person name="Jocker A."/>
            <person name="Kenton S.M."/>
            <person name="Kim D.J."/>
            <person name="Klee K."/>
            <person name="Lai H."/>
            <person name="Lang C."/>
            <person name="Lin S."/>
            <person name="Macmil S.L."/>
            <person name="Magdelenat G."/>
            <person name="Matthews L."/>
            <person name="McCorrison J."/>
            <person name="Monaghan E.L."/>
            <person name="Mun J.H."/>
            <person name="Najar F.Z."/>
            <person name="Nicholson C."/>
            <person name="Noirot C."/>
            <person name="O'Bleness M."/>
            <person name="Paule C.R."/>
            <person name="Poulain J."/>
            <person name="Prion F."/>
            <person name="Qin B."/>
            <person name="Qu C."/>
            <person name="Retzel E.F."/>
            <person name="Riddle C."/>
            <person name="Sallet E."/>
            <person name="Samain S."/>
            <person name="Samson N."/>
            <person name="Sanders I."/>
            <person name="Saurat O."/>
            <person name="Scarpelli C."/>
            <person name="Schiex T."/>
            <person name="Segurens B."/>
            <person name="Severin A.J."/>
            <person name="Sherrier D.J."/>
            <person name="Shi R."/>
            <person name="Sims S."/>
            <person name="Singer S.R."/>
            <person name="Sinharoy S."/>
            <person name="Sterck L."/>
            <person name="Viollet A."/>
            <person name="Wang B.B."/>
            <person name="Wang K."/>
            <person name="Wang M."/>
            <person name="Wang X."/>
            <person name="Warfsmann J."/>
            <person name="Weissenbach J."/>
            <person name="White D.D."/>
            <person name="White J.D."/>
            <person name="Wiley G.B."/>
            <person name="Wincker P."/>
            <person name="Xing Y."/>
            <person name="Yang L."/>
            <person name="Yao Z."/>
            <person name="Ying F."/>
            <person name="Zhai J."/>
            <person name="Zhou L."/>
            <person name="Zuber A."/>
            <person name="Denarie J."/>
            <person name="Dixon R.A."/>
            <person name="May G.D."/>
            <person name="Schwartz D.C."/>
            <person name="Rogers J."/>
            <person name="Quetier F."/>
            <person name="Town C.D."/>
            <person name="Roe B.A."/>
        </authorList>
    </citation>
    <scope>NUCLEOTIDE SEQUENCE [LARGE SCALE GENOMIC DNA]</scope>
    <source>
        <strain evidence="1">A17</strain>
        <strain evidence="2 3">cv. Jemalong A17</strain>
    </source>
</reference>
<dbReference type="EnsemblPlants" id="KEH26422">
    <property type="protein sequence ID" value="KEH26422"/>
    <property type="gene ID" value="MTR_6g055940"/>
</dbReference>